<dbReference type="InterPro" id="IPR029058">
    <property type="entry name" value="AB_hydrolase_fold"/>
</dbReference>
<evidence type="ECO:0000313" key="2">
    <source>
        <dbReference type="EMBL" id="SFF57662.1"/>
    </source>
</evidence>
<accession>A0A1I2JS65</accession>
<dbReference type="AlphaFoldDB" id="A0A1I2JS65"/>
<dbReference type="Pfam" id="PF00561">
    <property type="entry name" value="Abhydrolase_1"/>
    <property type="match status" value="1"/>
</dbReference>
<gene>
    <name evidence="2" type="ORF">SAMN02799615_04230</name>
</gene>
<dbReference type="Proteomes" id="UP000199477">
    <property type="component" value="Unassembled WGS sequence"/>
</dbReference>
<reference evidence="3" key="1">
    <citation type="submission" date="2016-10" db="EMBL/GenBank/DDBJ databases">
        <authorList>
            <person name="Varghese N."/>
            <person name="Submissions S."/>
        </authorList>
    </citation>
    <scope>NUCLEOTIDE SEQUENCE [LARGE SCALE GENOMIC DNA]</scope>
    <source>
        <strain evidence="3">UNC178MFTsu3.1</strain>
    </source>
</reference>
<dbReference type="SUPFAM" id="SSF53474">
    <property type="entry name" value="alpha/beta-Hydrolases"/>
    <property type="match status" value="1"/>
</dbReference>
<dbReference type="PANTHER" id="PTHR12277">
    <property type="entry name" value="ALPHA/BETA HYDROLASE DOMAIN-CONTAINING PROTEIN"/>
    <property type="match status" value="1"/>
</dbReference>
<dbReference type="EMBL" id="FONH01000031">
    <property type="protein sequence ID" value="SFF57662.1"/>
    <property type="molecule type" value="Genomic_DNA"/>
</dbReference>
<proteinExistence type="predicted"/>
<dbReference type="Gene3D" id="3.40.50.1820">
    <property type="entry name" value="alpha/beta hydrolase"/>
    <property type="match status" value="1"/>
</dbReference>
<organism evidence="2 3">
    <name type="scientific">Dyella marensis</name>
    <dbReference type="NCBI Taxonomy" id="500610"/>
    <lineage>
        <taxon>Bacteria</taxon>
        <taxon>Pseudomonadati</taxon>
        <taxon>Pseudomonadota</taxon>
        <taxon>Gammaproteobacteria</taxon>
        <taxon>Lysobacterales</taxon>
        <taxon>Rhodanobacteraceae</taxon>
        <taxon>Dyella</taxon>
    </lineage>
</organism>
<evidence type="ECO:0000259" key="1">
    <source>
        <dbReference type="Pfam" id="PF00561"/>
    </source>
</evidence>
<dbReference type="STRING" id="500610.SAMN02799615_04230"/>
<dbReference type="InterPro" id="IPR000073">
    <property type="entry name" value="AB_hydrolase_1"/>
</dbReference>
<feature type="domain" description="AB hydrolase-1" evidence="1">
    <location>
        <begin position="81"/>
        <end position="169"/>
    </location>
</feature>
<name>A0A1I2JS65_9GAMM</name>
<evidence type="ECO:0000313" key="3">
    <source>
        <dbReference type="Proteomes" id="UP000199477"/>
    </source>
</evidence>
<keyword evidence="3" id="KW-1185">Reference proteome</keyword>
<sequence>MAALALLFYVASAAVLYFNQRGMLYHPEFSWRVAHAPDIALVNAGVTLRGWVVNPGRPRALLYFGGNGERVEDARESLAQWFPGRTIYLLPYRGYAASEGEPTERALVADALAWFDRVAKDHQSVAVLGRSLGSGVAVQLAARRPVERLALVTPFDSLVRVAQGFYPWFPIDWMARDRFDSWRYAPQVHCPVLIVRAGQDQLMPAENTAALAASFPAPPLQQVVPEAGHNDIQDYLEYRGSLVRFLLP</sequence>
<protein>
    <recommendedName>
        <fullName evidence="1">AB hydrolase-1 domain-containing protein</fullName>
    </recommendedName>
</protein>